<dbReference type="RefSeq" id="WP_111229712.1">
    <property type="nucleotide sequence ID" value="NZ_NBIU01000010.1"/>
</dbReference>
<keyword evidence="1" id="KW-0732">Signal</keyword>
<proteinExistence type="predicted"/>
<evidence type="ECO:0000313" key="2">
    <source>
        <dbReference type="EMBL" id="PZT48281.1"/>
    </source>
</evidence>
<gene>
    <name evidence="2" type="ORF">B6S12_04965</name>
</gene>
<protein>
    <recommendedName>
        <fullName evidence="4">Lipoprotein</fullName>
    </recommendedName>
</protein>
<evidence type="ECO:0008006" key="4">
    <source>
        <dbReference type="Google" id="ProtNLM"/>
    </source>
</evidence>
<sequence length="73" mass="8381">MRLAFLLVCSAIFFSGCVYHNRCGLSASDWEDKGYYYDSQGNYKETCPDDMLLYKDNAPRNTNGISEDESEVY</sequence>
<feature type="signal peptide" evidence="1">
    <location>
        <begin position="1"/>
        <end position="20"/>
    </location>
</feature>
<name>A0A2W6MWI7_9HELI</name>
<dbReference type="PROSITE" id="PS51257">
    <property type="entry name" value="PROKAR_LIPOPROTEIN"/>
    <property type="match status" value="1"/>
</dbReference>
<dbReference type="Proteomes" id="UP000249746">
    <property type="component" value="Unassembled WGS sequence"/>
</dbReference>
<feature type="chain" id="PRO_5015855528" description="Lipoprotein" evidence="1">
    <location>
        <begin position="21"/>
        <end position="73"/>
    </location>
</feature>
<reference evidence="2 3" key="1">
    <citation type="submission" date="2017-03" db="EMBL/GenBank/DDBJ databases">
        <title>Genomic and clinical evidence uncovers the enterohepatic species Helicobacter valdiviensis as a potential human intestinal pathogen.</title>
        <authorList>
            <person name="Fresia P."/>
            <person name="Jara R."/>
            <person name="Sierra R."/>
            <person name="Ferres I."/>
            <person name="Greif G."/>
            <person name="Iraola G."/>
            <person name="Collado L."/>
        </authorList>
    </citation>
    <scope>NUCLEOTIDE SEQUENCE [LARGE SCALE GENOMIC DNA]</scope>
    <source>
        <strain evidence="2 3">WBE14</strain>
    </source>
</reference>
<dbReference type="EMBL" id="NBIU01000010">
    <property type="protein sequence ID" value="PZT48281.1"/>
    <property type="molecule type" value="Genomic_DNA"/>
</dbReference>
<keyword evidence="3" id="KW-1185">Reference proteome</keyword>
<accession>A0A2W6MWI7</accession>
<evidence type="ECO:0000313" key="3">
    <source>
        <dbReference type="Proteomes" id="UP000249746"/>
    </source>
</evidence>
<organism evidence="2 3">
    <name type="scientific">Helicobacter valdiviensis</name>
    <dbReference type="NCBI Taxonomy" id="1458358"/>
    <lineage>
        <taxon>Bacteria</taxon>
        <taxon>Pseudomonadati</taxon>
        <taxon>Campylobacterota</taxon>
        <taxon>Epsilonproteobacteria</taxon>
        <taxon>Campylobacterales</taxon>
        <taxon>Helicobacteraceae</taxon>
        <taxon>Helicobacter</taxon>
    </lineage>
</organism>
<comment type="caution">
    <text evidence="2">The sequence shown here is derived from an EMBL/GenBank/DDBJ whole genome shotgun (WGS) entry which is preliminary data.</text>
</comment>
<dbReference type="AlphaFoldDB" id="A0A2W6MWI7"/>
<dbReference type="OrthoDB" id="5356108at2"/>
<evidence type="ECO:0000256" key="1">
    <source>
        <dbReference type="SAM" id="SignalP"/>
    </source>
</evidence>